<organism evidence="9 11">
    <name type="scientific">Chitinophaga sancti</name>
    <dbReference type="NCBI Taxonomy" id="1004"/>
    <lineage>
        <taxon>Bacteria</taxon>
        <taxon>Pseudomonadati</taxon>
        <taxon>Bacteroidota</taxon>
        <taxon>Chitinophagia</taxon>
        <taxon>Chitinophagales</taxon>
        <taxon>Chitinophagaceae</taxon>
        <taxon>Chitinophaga</taxon>
    </lineage>
</organism>
<evidence type="ECO:0000313" key="10">
    <source>
        <dbReference type="EMBL" id="WQG87677.1"/>
    </source>
</evidence>
<evidence type="ECO:0000256" key="6">
    <source>
        <dbReference type="SAM" id="SignalP"/>
    </source>
</evidence>
<evidence type="ECO:0000256" key="4">
    <source>
        <dbReference type="ARBA" id="ARBA00023136"/>
    </source>
</evidence>
<evidence type="ECO:0000313" key="11">
    <source>
        <dbReference type="Proteomes" id="UP000183788"/>
    </source>
</evidence>
<dbReference type="InterPro" id="IPR011990">
    <property type="entry name" value="TPR-like_helical_dom_sf"/>
</dbReference>
<gene>
    <name evidence="9" type="ORF">SAMN05661012_01491</name>
    <name evidence="10" type="ORF">SR876_22375</name>
</gene>
<proteinExistence type="inferred from homology"/>
<comment type="similarity">
    <text evidence="2">Belongs to the SusD family.</text>
</comment>
<dbReference type="AlphaFoldDB" id="A0A1K1NU52"/>
<dbReference type="Pfam" id="PF07980">
    <property type="entry name" value="SusD_RagB"/>
    <property type="match status" value="1"/>
</dbReference>
<dbReference type="EMBL" id="CP140154">
    <property type="protein sequence ID" value="WQG87677.1"/>
    <property type="molecule type" value="Genomic_DNA"/>
</dbReference>
<feature type="domain" description="RagB/SusD" evidence="7">
    <location>
        <begin position="344"/>
        <end position="466"/>
    </location>
</feature>
<evidence type="ECO:0000259" key="7">
    <source>
        <dbReference type="Pfam" id="PF07980"/>
    </source>
</evidence>
<keyword evidence="3 6" id="KW-0732">Signal</keyword>
<comment type="subcellular location">
    <subcellularLocation>
        <location evidence="1">Cell outer membrane</location>
    </subcellularLocation>
</comment>
<keyword evidence="4" id="KW-0472">Membrane</keyword>
<reference evidence="9 11" key="1">
    <citation type="submission" date="2016-11" db="EMBL/GenBank/DDBJ databases">
        <authorList>
            <person name="Jaros S."/>
            <person name="Januszkiewicz K."/>
            <person name="Wedrychowicz H."/>
        </authorList>
    </citation>
    <scope>NUCLEOTIDE SEQUENCE [LARGE SCALE GENOMIC DNA]</scope>
    <source>
        <strain evidence="9 11">DSM 784</strain>
    </source>
</reference>
<reference evidence="10 12" key="2">
    <citation type="submission" date="2023-11" db="EMBL/GenBank/DDBJ databases">
        <title>MicrobeMod: A computational toolkit for identifying prokaryotic methylation and restriction-modification with nanopore sequencing.</title>
        <authorList>
            <person name="Crits-Christoph A."/>
            <person name="Kang S.C."/>
            <person name="Lee H."/>
            <person name="Ostrov N."/>
        </authorList>
    </citation>
    <scope>NUCLEOTIDE SEQUENCE [LARGE SCALE GENOMIC DNA]</scope>
    <source>
        <strain evidence="10 12">ATCC 23090</strain>
    </source>
</reference>
<dbReference type="Gene3D" id="1.25.40.390">
    <property type="match status" value="1"/>
</dbReference>
<feature type="chain" id="PRO_5012046477" evidence="6">
    <location>
        <begin position="19"/>
        <end position="466"/>
    </location>
</feature>
<feature type="domain" description="SusD-like N-terminal" evidence="8">
    <location>
        <begin position="42"/>
        <end position="224"/>
    </location>
</feature>
<dbReference type="OrthoDB" id="1080118at2"/>
<evidence type="ECO:0000256" key="5">
    <source>
        <dbReference type="ARBA" id="ARBA00023237"/>
    </source>
</evidence>
<evidence type="ECO:0000259" key="8">
    <source>
        <dbReference type="Pfam" id="PF14322"/>
    </source>
</evidence>
<dbReference type="Pfam" id="PF14322">
    <property type="entry name" value="SusD-like_3"/>
    <property type="match status" value="1"/>
</dbReference>
<accession>A0A1K1NU52</accession>
<dbReference type="CDD" id="cd08977">
    <property type="entry name" value="SusD"/>
    <property type="match status" value="1"/>
</dbReference>
<dbReference type="PROSITE" id="PS51257">
    <property type="entry name" value="PROKAR_LIPOPROTEIN"/>
    <property type="match status" value="1"/>
</dbReference>
<dbReference type="InterPro" id="IPR012944">
    <property type="entry name" value="SusD_RagB_dom"/>
</dbReference>
<evidence type="ECO:0000313" key="9">
    <source>
        <dbReference type="EMBL" id="SFW39058.1"/>
    </source>
</evidence>
<feature type="signal peptide" evidence="6">
    <location>
        <begin position="1"/>
        <end position="18"/>
    </location>
</feature>
<dbReference type="Gene3D" id="2.20.20.130">
    <property type="match status" value="1"/>
</dbReference>
<dbReference type="Gene3D" id="1.25.40.900">
    <property type="match status" value="1"/>
</dbReference>
<evidence type="ECO:0000313" key="12">
    <source>
        <dbReference type="Proteomes" id="UP001326715"/>
    </source>
</evidence>
<dbReference type="InterPro" id="IPR033985">
    <property type="entry name" value="SusD-like_N"/>
</dbReference>
<evidence type="ECO:0000256" key="2">
    <source>
        <dbReference type="ARBA" id="ARBA00006275"/>
    </source>
</evidence>
<dbReference type="RefSeq" id="WP_072358485.1">
    <property type="nucleotide sequence ID" value="NZ_CP139972.1"/>
</dbReference>
<sequence>MRNYIIYIFLLLSFTACNDKLTLAPAVSLPTEDALTSIAGVKAGISGMYAGMRSVNYYGRNFLVIPEIAADNVYLSATNSNRFGSSFRITWLTADADITSFWNQAYTVILRANNIINNVPLLKDGTEKEKNDALGQALFVRALVHFDLLRTFSQPYAIAGGSAMGIPYMTKFEVGSPARNTQDEVYTQLIKDLTQAKSLLAKDAANPYNANAYAASALLARVYLYKGDNANAVTEASTVISAGSYTIVAASDLPDFYNVSGTKEEIFTLKVLAVETLGSDDVGKIYLKPGYGDIRVSPDLVKLFDTNDARYQSFIKPFTGSAKEYENEKYYGQDGIFGLYSPKILRISEQYLIRAEANAKLGNYAVALQDLNAIRANRTQANLVNIPDADVLANVLLERRKEMMFEGHRYFDLLRNKLDIVRNFCGDPLELNTPSCTYAATSPTVIPPIPQREIDVNKSIVQNKGY</sequence>
<dbReference type="Proteomes" id="UP001326715">
    <property type="component" value="Chromosome"/>
</dbReference>
<name>A0A1K1NU52_9BACT</name>
<dbReference type="STRING" id="1004.SAMN05661012_01491"/>
<keyword evidence="12" id="KW-1185">Reference proteome</keyword>
<dbReference type="Proteomes" id="UP000183788">
    <property type="component" value="Unassembled WGS sequence"/>
</dbReference>
<dbReference type="EMBL" id="FPIZ01000004">
    <property type="protein sequence ID" value="SFW39058.1"/>
    <property type="molecule type" value="Genomic_DNA"/>
</dbReference>
<dbReference type="SUPFAM" id="SSF48452">
    <property type="entry name" value="TPR-like"/>
    <property type="match status" value="1"/>
</dbReference>
<evidence type="ECO:0000256" key="1">
    <source>
        <dbReference type="ARBA" id="ARBA00004442"/>
    </source>
</evidence>
<dbReference type="GO" id="GO:0009279">
    <property type="term" value="C:cell outer membrane"/>
    <property type="evidence" value="ECO:0007669"/>
    <property type="project" value="UniProtKB-SubCell"/>
</dbReference>
<protein>
    <submittedName>
        <fullName evidence="10">RagB/SusD family nutrient uptake outer membrane protein</fullName>
    </submittedName>
    <submittedName>
        <fullName evidence="9">SusD family protein</fullName>
    </submittedName>
</protein>
<evidence type="ECO:0000256" key="3">
    <source>
        <dbReference type="ARBA" id="ARBA00022729"/>
    </source>
</evidence>
<keyword evidence="5" id="KW-0998">Cell outer membrane</keyword>